<dbReference type="GO" id="GO:0008184">
    <property type="term" value="F:glycogen phosphorylase activity"/>
    <property type="evidence" value="ECO:0007669"/>
    <property type="project" value="InterPro"/>
</dbReference>
<dbReference type="FunFam" id="3.40.50.2000:FF:000153">
    <property type="entry name" value="Alpha-1,4 glucan phosphorylase"/>
    <property type="match status" value="1"/>
</dbReference>
<evidence type="ECO:0000256" key="1">
    <source>
        <dbReference type="ARBA" id="ARBA00001933"/>
    </source>
</evidence>
<evidence type="ECO:0000256" key="7">
    <source>
        <dbReference type="RuleBase" id="RU000587"/>
    </source>
</evidence>
<dbReference type="GO" id="GO:0005737">
    <property type="term" value="C:cytoplasm"/>
    <property type="evidence" value="ECO:0007669"/>
    <property type="project" value="TreeGrafter"/>
</dbReference>
<evidence type="ECO:0000313" key="9">
    <source>
        <dbReference type="EMBL" id="CEQ42644.1"/>
    </source>
</evidence>
<dbReference type="Pfam" id="PF00343">
    <property type="entry name" value="Phosphorylase"/>
    <property type="match status" value="1"/>
</dbReference>
<comment type="cofactor">
    <cofactor evidence="1 7">
        <name>pyridoxal 5'-phosphate</name>
        <dbReference type="ChEBI" id="CHEBI:597326"/>
    </cofactor>
</comment>
<keyword evidence="6 7" id="KW-0119">Carbohydrate metabolism</keyword>
<comment type="similarity">
    <text evidence="2 7">Belongs to the glycogen phosphorylase family.</text>
</comment>
<feature type="compositionally biased region" description="Low complexity" evidence="8">
    <location>
        <begin position="1"/>
        <end position="17"/>
    </location>
</feature>
<dbReference type="SUPFAM" id="SSF53756">
    <property type="entry name" value="UDP-Glycosyltransferase/glycogen phosphorylase"/>
    <property type="match status" value="1"/>
</dbReference>
<keyword evidence="5 7" id="KW-0663">Pyridoxal phosphate</keyword>
<dbReference type="InterPro" id="IPR000811">
    <property type="entry name" value="Glyco_trans_35"/>
</dbReference>
<dbReference type="GO" id="GO:0005980">
    <property type="term" value="P:glycogen catabolic process"/>
    <property type="evidence" value="ECO:0007669"/>
    <property type="project" value="TreeGrafter"/>
</dbReference>
<dbReference type="EMBL" id="CENE01000031">
    <property type="protein sequence ID" value="CEQ42644.1"/>
    <property type="molecule type" value="Genomic_DNA"/>
</dbReference>
<dbReference type="AlphaFoldDB" id="A0A0D6ERT7"/>
<evidence type="ECO:0000256" key="6">
    <source>
        <dbReference type="ARBA" id="ARBA00023277"/>
    </source>
</evidence>
<keyword evidence="10" id="KW-1185">Reference proteome</keyword>
<evidence type="ECO:0000256" key="5">
    <source>
        <dbReference type="ARBA" id="ARBA00022898"/>
    </source>
</evidence>
<name>A0A0D6ERT7_SPOSA</name>
<evidence type="ECO:0000256" key="2">
    <source>
        <dbReference type="ARBA" id="ARBA00006047"/>
    </source>
</evidence>
<dbReference type="Proteomes" id="UP000243876">
    <property type="component" value="Unassembled WGS sequence"/>
</dbReference>
<dbReference type="EC" id="2.4.1.1" evidence="7"/>
<protein>
    <recommendedName>
        <fullName evidence="7">Alpha-1,4 glucan phosphorylase</fullName>
        <ecNumber evidence="7">2.4.1.1</ecNumber>
    </recommendedName>
</protein>
<evidence type="ECO:0000313" key="10">
    <source>
        <dbReference type="Proteomes" id="UP000243876"/>
    </source>
</evidence>
<proteinExistence type="inferred from homology"/>
<feature type="region of interest" description="Disordered" evidence="8">
    <location>
        <begin position="1"/>
        <end position="46"/>
    </location>
</feature>
<evidence type="ECO:0000256" key="8">
    <source>
        <dbReference type="SAM" id="MobiDB-lite"/>
    </source>
</evidence>
<comment type="catalytic activity">
    <reaction evidence="7">
        <text>[(1-&gt;4)-alpha-D-glucosyl](n) + phosphate = [(1-&gt;4)-alpha-D-glucosyl](n-1) + alpha-D-glucose 1-phosphate</text>
        <dbReference type="Rhea" id="RHEA:41732"/>
        <dbReference type="Rhea" id="RHEA-COMP:9584"/>
        <dbReference type="Rhea" id="RHEA-COMP:9586"/>
        <dbReference type="ChEBI" id="CHEBI:15444"/>
        <dbReference type="ChEBI" id="CHEBI:43474"/>
        <dbReference type="ChEBI" id="CHEBI:58601"/>
        <dbReference type="EC" id="2.4.1.1"/>
    </reaction>
</comment>
<sequence length="444" mass="49621">MSTSASGATTPTATHTANPFEVQAQHRRPRVHKRTATGFIPEDSRKPLSELFPGDAAAWKKAIDKNVQDLKEDPDTISANVVHHVGSTLARAPFNVDELALYQATALSVRDRLIASWNDTQLYHTQQRVKRVYYFSFEFLMGRGLDNALLNLDVKKPYEESVSKLGFPMEDIIDAERDMGLGNGGLGRLAACYLDSASTCDIPCWGYSLRYQYGIFRQICNSKGEQVEAEALATNASNETTLKSDIPNSNFNFSSQPWEIPRLDSGVEIKFYGEATRGKGGKGVGTWTGGLEVLAVPYDVPVPGYKTRTTNNIRLWKAKPKVSFDLAKFNGTLPRWFSLLRLEPTQLYSPAGDFDASVHEAEEAETITRVLYPNDNFDEGKALRLKQQYFWVAASLHDICRRFRKLGLPWTEFPSSCAIQLNDTHPAIAIPELVRVLVDEEGKF</sequence>
<keyword evidence="3 7" id="KW-0328">Glycosyltransferase</keyword>
<organism evidence="9 10">
    <name type="scientific">Sporidiobolus salmonicolor</name>
    <name type="common">Yeast-like fungus</name>
    <name type="synonym">Sporobolomyces salmonicolor</name>
    <dbReference type="NCBI Taxonomy" id="5005"/>
    <lineage>
        <taxon>Eukaryota</taxon>
        <taxon>Fungi</taxon>
        <taxon>Dikarya</taxon>
        <taxon>Basidiomycota</taxon>
        <taxon>Pucciniomycotina</taxon>
        <taxon>Microbotryomycetes</taxon>
        <taxon>Sporidiobolales</taxon>
        <taxon>Sporidiobolaceae</taxon>
        <taxon>Sporobolomyces</taxon>
    </lineage>
</organism>
<evidence type="ECO:0000256" key="4">
    <source>
        <dbReference type="ARBA" id="ARBA00022679"/>
    </source>
</evidence>
<evidence type="ECO:0000256" key="3">
    <source>
        <dbReference type="ARBA" id="ARBA00022676"/>
    </source>
</evidence>
<dbReference type="PANTHER" id="PTHR11468:SF3">
    <property type="entry name" value="GLYCOGEN PHOSPHORYLASE, LIVER FORM"/>
    <property type="match status" value="1"/>
</dbReference>
<gene>
    <name evidence="9" type="primary">SPOSA6832_04475</name>
</gene>
<dbReference type="PANTHER" id="PTHR11468">
    <property type="entry name" value="GLYCOGEN PHOSPHORYLASE"/>
    <property type="match status" value="1"/>
</dbReference>
<reference evidence="10" key="1">
    <citation type="submission" date="2015-02" db="EMBL/GenBank/DDBJ databases">
        <authorList>
            <person name="Gon?alves P."/>
        </authorList>
    </citation>
    <scope>NUCLEOTIDE SEQUENCE [LARGE SCALE GENOMIC DNA]</scope>
</reference>
<dbReference type="OrthoDB" id="9215500at2759"/>
<comment type="function">
    <text evidence="7">Allosteric enzyme that catalyzes the rate-limiting step in glycogen catabolism, the phosphorolytic cleavage of glycogen to produce glucose-1-phosphate, and plays a central role in maintaining cellular and organismal glucose homeostasis.</text>
</comment>
<dbReference type="Gene3D" id="3.40.50.2000">
    <property type="entry name" value="Glycogen Phosphorylase B"/>
    <property type="match status" value="1"/>
</dbReference>
<feature type="compositionally biased region" description="Basic residues" evidence="8">
    <location>
        <begin position="25"/>
        <end position="35"/>
    </location>
</feature>
<accession>A0A0D6ERT7</accession>
<keyword evidence="4 7" id="KW-0808">Transferase</keyword>
<dbReference type="GO" id="GO:0030170">
    <property type="term" value="F:pyridoxal phosphate binding"/>
    <property type="evidence" value="ECO:0007669"/>
    <property type="project" value="TreeGrafter"/>
</dbReference>